<organism evidence="8 9">
    <name type="scientific">Microbacterium betulae</name>
    <dbReference type="NCBI Taxonomy" id="2981139"/>
    <lineage>
        <taxon>Bacteria</taxon>
        <taxon>Bacillati</taxon>
        <taxon>Actinomycetota</taxon>
        <taxon>Actinomycetes</taxon>
        <taxon>Micrococcales</taxon>
        <taxon>Microbacteriaceae</taxon>
        <taxon>Microbacterium</taxon>
    </lineage>
</organism>
<feature type="binding site" evidence="6">
    <location>
        <position position="211"/>
    </location>
    <ligand>
        <name>FMN</name>
        <dbReference type="ChEBI" id="CHEBI:58210"/>
    </ligand>
</feature>
<dbReference type="AlphaFoldDB" id="A0AA97FHF1"/>
<evidence type="ECO:0000313" key="9">
    <source>
        <dbReference type="Proteomes" id="UP001305498"/>
    </source>
</evidence>
<dbReference type="Pfam" id="PF00296">
    <property type="entry name" value="Bac_luciferase"/>
    <property type="match status" value="1"/>
</dbReference>
<dbReference type="InterPro" id="IPR036661">
    <property type="entry name" value="Luciferase-like_sf"/>
</dbReference>
<feature type="binding site" evidence="6">
    <location>
        <position position="103"/>
    </location>
    <ligand>
        <name>FMN</name>
        <dbReference type="ChEBI" id="CHEBI:58210"/>
    </ligand>
</feature>
<dbReference type="Gene3D" id="3.20.20.30">
    <property type="entry name" value="Luciferase-like domain"/>
    <property type="match status" value="1"/>
</dbReference>
<evidence type="ECO:0000256" key="5">
    <source>
        <dbReference type="ARBA" id="ARBA00033748"/>
    </source>
</evidence>
<feature type="binding site" evidence="6">
    <location>
        <position position="157"/>
    </location>
    <ligand>
        <name>FMN</name>
        <dbReference type="ChEBI" id="CHEBI:58210"/>
    </ligand>
</feature>
<protein>
    <submittedName>
        <fullName evidence="8">LLM class flavin-dependent oxidoreductase</fullName>
    </submittedName>
</protein>
<dbReference type="RefSeq" id="WP_317138827.1">
    <property type="nucleotide sequence ID" value="NZ_CP118157.1"/>
</dbReference>
<evidence type="ECO:0000256" key="1">
    <source>
        <dbReference type="ARBA" id="ARBA00022630"/>
    </source>
</evidence>
<dbReference type="SUPFAM" id="SSF51679">
    <property type="entry name" value="Bacterial luciferase-like"/>
    <property type="match status" value="1"/>
</dbReference>
<name>A0AA97FHF1_9MICO</name>
<dbReference type="EMBL" id="CP118157">
    <property type="protein sequence ID" value="WOF22355.1"/>
    <property type="molecule type" value="Genomic_DNA"/>
</dbReference>
<evidence type="ECO:0000256" key="2">
    <source>
        <dbReference type="ARBA" id="ARBA00022643"/>
    </source>
</evidence>
<dbReference type="PANTHER" id="PTHR30011:SF16">
    <property type="entry name" value="C2H2 FINGER DOMAIN TRANSCRIPTION FACTOR (EUROFUNG)-RELATED"/>
    <property type="match status" value="1"/>
</dbReference>
<evidence type="ECO:0000256" key="3">
    <source>
        <dbReference type="ARBA" id="ARBA00023002"/>
    </source>
</evidence>
<dbReference type="InterPro" id="IPR011251">
    <property type="entry name" value="Luciferase-like_dom"/>
</dbReference>
<keyword evidence="1 6" id="KW-0285">Flavoprotein</keyword>
<evidence type="ECO:0000256" key="4">
    <source>
        <dbReference type="ARBA" id="ARBA00023033"/>
    </source>
</evidence>
<evidence type="ECO:0000259" key="7">
    <source>
        <dbReference type="Pfam" id="PF00296"/>
    </source>
</evidence>
<keyword evidence="9" id="KW-1185">Reference proteome</keyword>
<dbReference type="InterPro" id="IPR051260">
    <property type="entry name" value="Diverse_substr_monoxygenases"/>
</dbReference>
<reference evidence="8 9" key="1">
    <citation type="submission" date="2023-02" db="EMBL/GenBank/DDBJ databases">
        <title>Microbacterium betulae sp. nov., isolated from birch wood.</title>
        <authorList>
            <person name="Pasciak M."/>
            <person name="Pawlik K.J."/>
            <person name="Martynowski D."/>
            <person name="Laczmanski L."/>
            <person name="Ciekot J."/>
            <person name="Szponar B."/>
            <person name="Wojcik-Fatla A."/>
            <person name="Mackiewicz B."/>
            <person name="Farian E."/>
            <person name="Cholewa G."/>
            <person name="Cholewa A."/>
            <person name="Dutkiewicz J."/>
        </authorList>
    </citation>
    <scope>NUCLEOTIDE SEQUENCE [LARGE SCALE GENOMIC DNA]</scope>
    <source>
        <strain evidence="8 9">AB</strain>
    </source>
</reference>
<evidence type="ECO:0000256" key="6">
    <source>
        <dbReference type="PIRSR" id="PIRSR000337-1"/>
    </source>
</evidence>
<accession>A0AA97FHF1</accession>
<dbReference type="GO" id="GO:0004497">
    <property type="term" value="F:monooxygenase activity"/>
    <property type="evidence" value="ECO:0007669"/>
    <property type="project" value="UniProtKB-KW"/>
</dbReference>
<feature type="domain" description="Luciferase-like" evidence="7">
    <location>
        <begin position="31"/>
        <end position="385"/>
    </location>
</feature>
<dbReference type="PANTHER" id="PTHR30011">
    <property type="entry name" value="ALKANESULFONATE MONOOXYGENASE-RELATED"/>
    <property type="match status" value="1"/>
</dbReference>
<dbReference type="GO" id="GO:0016705">
    <property type="term" value="F:oxidoreductase activity, acting on paired donors, with incorporation or reduction of molecular oxygen"/>
    <property type="evidence" value="ECO:0007669"/>
    <property type="project" value="InterPro"/>
</dbReference>
<keyword evidence="2 6" id="KW-0288">FMN</keyword>
<dbReference type="InterPro" id="IPR016215">
    <property type="entry name" value="NTA_MOA"/>
</dbReference>
<keyword evidence="3" id="KW-0560">Oxidoreductase</keyword>
<gene>
    <name evidence="8" type="ORF">N8K70_13300</name>
</gene>
<dbReference type="PIRSF" id="PIRSF000337">
    <property type="entry name" value="NTA_MOA"/>
    <property type="match status" value="1"/>
</dbReference>
<proteinExistence type="inferred from homology"/>
<sequence length="439" mass="47953">MQTNHDRAASRRRVHLAAFVEGVNHTTVWSHPDAGSQIAVESFEHIARTAERGLFDLLFLGQGLRVREHRGRFFELDVAGRPDTLTLYGALSAVTERIGLAATLNTTYTDPVELATGLATVDHLSDGRSAWNIVTTNDAFTGGNFRRGGYLDYVDRYRRATDVIASAEAIWRASENGGRYRYDGAFAAVDGVSGIDPLPQRRPLYIQAGDSADGRDFAARFADVVFSLNTAYDAADRFATDLEQRLIAAGRSRSEVRILPIARLVLGDSAADAEERARENALAQVTGQRAIAFAEQVWGRSLDGVDPDGPLPSYDPVRPETHLTQGRVQSKRDPLETVRGWRERAEQEGLSLRGLMAAVYGRPAFVGTPSAVADAMLRYTDAGITDGFALGAYLTPGGFDEVVDRLVPELQTRGAYPSAYEGVTAREHLGLDPLRFRSP</sequence>
<keyword evidence="4" id="KW-0503">Monooxygenase</keyword>
<dbReference type="Proteomes" id="UP001305498">
    <property type="component" value="Chromosome"/>
</dbReference>
<evidence type="ECO:0000313" key="8">
    <source>
        <dbReference type="EMBL" id="WOF22355.1"/>
    </source>
</evidence>
<dbReference type="KEGG" id="mbet:N8K70_13300"/>
<comment type="similarity">
    <text evidence="5">Belongs to the NtaA/SnaA/DszA monooxygenase family.</text>
</comment>